<sequence length="117" mass="12749">MDFPIWPSAGGIRFPVCNPMDIRLSRQTCSVSALPAPLVSQARTPSGASPRTSKTWQILSPKIKKSSSADTTGVARWFGARLCGFPTWSRVFLASALRSSRPRASIVRSMTSRNARP</sequence>
<gene>
    <name evidence="1" type="ORF">FOPG_16944</name>
</gene>
<proteinExistence type="predicted"/>
<reference evidence="1" key="1">
    <citation type="submission" date="2011-11" db="EMBL/GenBank/DDBJ databases">
        <title>The Genome Sequence of Fusarium oxysporum PHW808.</title>
        <authorList>
            <consortium name="The Broad Institute Genome Sequencing Platform"/>
            <person name="Ma L.-J."/>
            <person name="Gale L.R."/>
            <person name="Schwartz D.C."/>
            <person name="Zhou S."/>
            <person name="Corby-Kistler H."/>
            <person name="Young S.K."/>
            <person name="Zeng Q."/>
            <person name="Gargeya S."/>
            <person name="Fitzgerald M."/>
            <person name="Haas B."/>
            <person name="Abouelleil A."/>
            <person name="Alvarado L."/>
            <person name="Arachchi H.M."/>
            <person name="Berlin A."/>
            <person name="Brown A."/>
            <person name="Chapman S.B."/>
            <person name="Chen Z."/>
            <person name="Dunbar C."/>
            <person name="Freedman E."/>
            <person name="Gearin G."/>
            <person name="Goldberg J."/>
            <person name="Griggs A."/>
            <person name="Gujja S."/>
            <person name="Heiman D."/>
            <person name="Howarth C."/>
            <person name="Larson L."/>
            <person name="Lui A."/>
            <person name="MacDonald P.J.P."/>
            <person name="Montmayeur A."/>
            <person name="Murphy C."/>
            <person name="Neiman D."/>
            <person name="Pearson M."/>
            <person name="Priest M."/>
            <person name="Roberts A."/>
            <person name="Saif S."/>
            <person name="Shea T."/>
            <person name="Shenoy N."/>
            <person name="Sisk P."/>
            <person name="Stolte C."/>
            <person name="Sykes S."/>
            <person name="Wortman J."/>
            <person name="Nusbaum C."/>
            <person name="Birren B."/>
        </authorList>
    </citation>
    <scope>NUCLEOTIDE SEQUENCE [LARGE SCALE GENOMIC DNA]</scope>
    <source>
        <strain evidence="1">54008</strain>
    </source>
</reference>
<organism evidence="1">
    <name type="scientific">Fusarium oxysporum f. sp. conglutinans race 2 54008</name>
    <dbReference type="NCBI Taxonomy" id="1089457"/>
    <lineage>
        <taxon>Eukaryota</taxon>
        <taxon>Fungi</taxon>
        <taxon>Dikarya</taxon>
        <taxon>Ascomycota</taxon>
        <taxon>Pezizomycotina</taxon>
        <taxon>Sordariomycetes</taxon>
        <taxon>Hypocreomycetidae</taxon>
        <taxon>Hypocreales</taxon>
        <taxon>Nectriaceae</taxon>
        <taxon>Fusarium</taxon>
        <taxon>Fusarium oxysporum species complex</taxon>
    </lineage>
</organism>
<dbReference type="EMBL" id="KK033397">
    <property type="protein sequence ID" value="EXL66903.1"/>
    <property type="molecule type" value="Genomic_DNA"/>
</dbReference>
<evidence type="ECO:0000313" key="1">
    <source>
        <dbReference type="EMBL" id="EXL66903.1"/>
    </source>
</evidence>
<dbReference type="Proteomes" id="UP000030676">
    <property type="component" value="Unassembled WGS sequence"/>
</dbReference>
<protein>
    <submittedName>
        <fullName evidence="1">Uncharacterized protein</fullName>
    </submittedName>
</protein>
<name>X0GU47_FUSOX</name>
<dbReference type="AlphaFoldDB" id="X0GU47"/>
<accession>X0GU47</accession>
<dbReference type="HOGENOM" id="CLU_2084958_0_0_1"/>
<reference evidence="1" key="2">
    <citation type="submission" date="2014-03" db="EMBL/GenBank/DDBJ databases">
        <title>The Genome Annotation of Fusarium oxysporum PHW808.</title>
        <authorList>
            <consortium name="The Broad Institute Genomics Platform"/>
            <person name="Ma L.-J."/>
            <person name="Corby-Kistler H."/>
            <person name="Broz K."/>
            <person name="Gale L.R."/>
            <person name="Jonkers W."/>
            <person name="O'Donnell K."/>
            <person name="Ploetz R."/>
            <person name="Steinberg C."/>
            <person name="Schwartz D.C."/>
            <person name="VanEtten H."/>
            <person name="Zhou S."/>
            <person name="Young S.K."/>
            <person name="Zeng Q."/>
            <person name="Gargeya S."/>
            <person name="Fitzgerald M."/>
            <person name="Abouelleil A."/>
            <person name="Alvarado L."/>
            <person name="Chapman S.B."/>
            <person name="Gainer-Dewar J."/>
            <person name="Goldberg J."/>
            <person name="Griggs A."/>
            <person name="Gujja S."/>
            <person name="Hansen M."/>
            <person name="Howarth C."/>
            <person name="Imamovic A."/>
            <person name="Ireland A."/>
            <person name="Larimer J."/>
            <person name="McCowan C."/>
            <person name="Murphy C."/>
            <person name="Pearson M."/>
            <person name="Poon T.W."/>
            <person name="Priest M."/>
            <person name="Roberts A."/>
            <person name="Saif S."/>
            <person name="Shea T."/>
            <person name="Sykes S."/>
            <person name="Wortman J."/>
            <person name="Nusbaum C."/>
            <person name="Birren B."/>
        </authorList>
    </citation>
    <scope>NUCLEOTIDE SEQUENCE</scope>
    <source>
        <strain evidence="1">54008</strain>
    </source>
</reference>